<dbReference type="STRING" id="253628.A0A0D2BDP3"/>
<feature type="domain" description="Enhancer of polycomb-like N-terminal" evidence="9">
    <location>
        <begin position="11"/>
        <end position="156"/>
    </location>
</feature>
<feature type="compositionally biased region" description="Basic and acidic residues" evidence="8">
    <location>
        <begin position="532"/>
        <end position="542"/>
    </location>
</feature>
<dbReference type="PANTHER" id="PTHR14898">
    <property type="entry name" value="ENHANCER OF POLYCOMB"/>
    <property type="match status" value="1"/>
</dbReference>
<keyword evidence="11" id="KW-1185">Reference proteome</keyword>
<evidence type="ECO:0000256" key="2">
    <source>
        <dbReference type="ARBA" id="ARBA00008035"/>
    </source>
</evidence>
<feature type="region of interest" description="Disordered" evidence="8">
    <location>
        <begin position="308"/>
        <end position="334"/>
    </location>
</feature>
<evidence type="ECO:0000256" key="3">
    <source>
        <dbReference type="ARBA" id="ARBA00023015"/>
    </source>
</evidence>
<reference evidence="10 11" key="1">
    <citation type="submission" date="2015-01" db="EMBL/GenBank/DDBJ databases">
        <title>The Genome Sequence of Ochroconis gallopava CBS43764.</title>
        <authorList>
            <consortium name="The Broad Institute Genomics Platform"/>
            <person name="Cuomo C."/>
            <person name="de Hoog S."/>
            <person name="Gorbushina A."/>
            <person name="Stielow B."/>
            <person name="Teixiera M."/>
            <person name="Abouelleil A."/>
            <person name="Chapman S.B."/>
            <person name="Priest M."/>
            <person name="Young S.K."/>
            <person name="Wortman J."/>
            <person name="Nusbaum C."/>
            <person name="Birren B."/>
        </authorList>
    </citation>
    <scope>NUCLEOTIDE SEQUENCE [LARGE SCALE GENOMIC DNA]</scope>
    <source>
        <strain evidence="10 11">CBS 43764</strain>
    </source>
</reference>
<keyword evidence="3 7" id="KW-0805">Transcription regulation</keyword>
<feature type="region of interest" description="Disordered" evidence="8">
    <location>
        <begin position="571"/>
        <end position="617"/>
    </location>
</feature>
<protein>
    <recommendedName>
        <fullName evidence="7">Enhancer of polycomb-like protein</fullName>
    </recommendedName>
</protein>
<dbReference type="GO" id="GO:0005634">
    <property type="term" value="C:nucleus"/>
    <property type="evidence" value="ECO:0007669"/>
    <property type="project" value="UniProtKB-SubCell"/>
</dbReference>
<dbReference type="GeneID" id="27308349"/>
<evidence type="ECO:0000256" key="7">
    <source>
        <dbReference type="RuleBase" id="RU361124"/>
    </source>
</evidence>
<evidence type="ECO:0000259" key="9">
    <source>
        <dbReference type="Pfam" id="PF10513"/>
    </source>
</evidence>
<keyword evidence="4 7" id="KW-0804">Transcription</keyword>
<comment type="subcellular location">
    <subcellularLocation>
        <location evidence="1 7">Nucleus</location>
    </subcellularLocation>
</comment>
<dbReference type="InterPro" id="IPR019542">
    <property type="entry name" value="Enhancer_polycomb-like_N"/>
</dbReference>
<organism evidence="10 11">
    <name type="scientific">Verruconis gallopava</name>
    <dbReference type="NCBI Taxonomy" id="253628"/>
    <lineage>
        <taxon>Eukaryota</taxon>
        <taxon>Fungi</taxon>
        <taxon>Dikarya</taxon>
        <taxon>Ascomycota</taxon>
        <taxon>Pezizomycotina</taxon>
        <taxon>Dothideomycetes</taxon>
        <taxon>Pleosporomycetidae</taxon>
        <taxon>Venturiales</taxon>
        <taxon>Sympoventuriaceae</taxon>
        <taxon>Verruconis</taxon>
    </lineage>
</organism>
<feature type="compositionally biased region" description="Polar residues" evidence="8">
    <location>
        <begin position="571"/>
        <end position="585"/>
    </location>
</feature>
<evidence type="ECO:0000256" key="1">
    <source>
        <dbReference type="ARBA" id="ARBA00004123"/>
    </source>
</evidence>
<evidence type="ECO:0000256" key="6">
    <source>
        <dbReference type="ARBA" id="ARBA00025513"/>
    </source>
</evidence>
<dbReference type="GO" id="GO:0035267">
    <property type="term" value="C:NuA4 histone acetyltransferase complex"/>
    <property type="evidence" value="ECO:0007669"/>
    <property type="project" value="InterPro"/>
</dbReference>
<comment type="similarity">
    <text evidence="2 7">Belongs to the enhancer of polycomb family.</text>
</comment>
<sequence length="617" mass="71205">MTARQQAQRFRQRKLSVKQNLRIVREHEIDTNILDEEAQRNIPKVETGVEKSEEIEHHLQAVISAAQAGATETQLFIPTPETNVSTVDYDQYYVPRFQQPQTYIRFSSTVEDTSGCPYCMTAEDEVFLKKLNSKQKKAASHCTEDQFEVVMNVFEEISALKQPFAALDNAPVLSLEELVASFDDEVDAATRVFAKDIYPHWKSRRMERQNHPLMPTLKFERNVDTDDSDPYVCFRRREVRQARKTRGRDAQIIEKLKKLRMELELGRQLLHSVKQREMARREQISLERSIFDKRHALKMSKRQLGIKGDDDDLINQKPIPKPRPRLDPAIINRGTIGPGAIPKIPLSARSDGRFPESDLVQLHEDKARKQAEIDHMIQESMSKHRAWNNDWVDQTWRPITPPLETANGGRNPFRDAVTKFLPTPPESISEGEDVNMIDGGRTPNPYSEKEAKSKLPIRFESPPVETGSTHGMTLRRPSYRRRLGRGGRLFIDRRGLKRPGMDDEEHFTRSKRQRLEEDGYTHPLMSPPLSAAEERERDRAAYDIDSDEETDIYRTDPFDDWNIRYRIAFGYSSNRPPNQDQQTAAQAKMIQEEQRRTQQQANAAASSSNSRVMMPAS</sequence>
<keyword evidence="5 7" id="KW-0539">Nucleus</keyword>
<dbReference type="InParanoid" id="A0A0D2BDP3"/>
<dbReference type="AlphaFoldDB" id="A0A0D2BDP3"/>
<dbReference type="EMBL" id="KN847529">
    <property type="protein sequence ID" value="KIW09499.1"/>
    <property type="molecule type" value="Genomic_DNA"/>
</dbReference>
<comment type="function">
    <text evidence="6">Component of the NuA4 histone acetyltransferase complex which is involved in transcriptional activation of selected genes principally by acetylation of nucleosomal histone H4 and H2A. The NuA4 complex is also involved in DNA repair. Involved in gene silencing by neighboring heterochromatin, blockage of the silencing spreading along the chromosome, and required for cell cycle progression through G2/M.</text>
</comment>
<dbReference type="OrthoDB" id="435275at2759"/>
<name>A0A0D2BDP3_9PEZI</name>
<evidence type="ECO:0000256" key="8">
    <source>
        <dbReference type="SAM" id="MobiDB-lite"/>
    </source>
</evidence>
<dbReference type="HOGENOM" id="CLU_010580_1_0_1"/>
<proteinExistence type="inferred from homology"/>
<evidence type="ECO:0000313" key="11">
    <source>
        <dbReference type="Proteomes" id="UP000053259"/>
    </source>
</evidence>
<dbReference type="VEuPathDB" id="FungiDB:PV09_00376"/>
<accession>A0A0D2BDP3</accession>
<evidence type="ECO:0000256" key="4">
    <source>
        <dbReference type="ARBA" id="ARBA00023163"/>
    </source>
</evidence>
<feature type="region of interest" description="Disordered" evidence="8">
    <location>
        <begin position="494"/>
        <end position="544"/>
    </location>
</feature>
<dbReference type="Proteomes" id="UP000053259">
    <property type="component" value="Unassembled WGS sequence"/>
</dbReference>
<dbReference type="RefSeq" id="XP_016219368.1">
    <property type="nucleotide sequence ID" value="XM_016353111.1"/>
</dbReference>
<dbReference type="Pfam" id="PF10513">
    <property type="entry name" value="EPL1"/>
    <property type="match status" value="1"/>
</dbReference>
<dbReference type="GO" id="GO:0006357">
    <property type="term" value="P:regulation of transcription by RNA polymerase II"/>
    <property type="evidence" value="ECO:0007669"/>
    <property type="project" value="InterPro"/>
</dbReference>
<evidence type="ECO:0000313" key="10">
    <source>
        <dbReference type="EMBL" id="KIW09499.1"/>
    </source>
</evidence>
<dbReference type="InterPro" id="IPR024943">
    <property type="entry name" value="Enhancer_polycomb"/>
</dbReference>
<feature type="compositionally biased region" description="Low complexity" evidence="8">
    <location>
        <begin position="598"/>
        <end position="610"/>
    </location>
</feature>
<gene>
    <name evidence="10" type="ORF">PV09_00376</name>
</gene>
<evidence type="ECO:0000256" key="5">
    <source>
        <dbReference type="ARBA" id="ARBA00023242"/>
    </source>
</evidence>